<dbReference type="RefSeq" id="WP_114480537.1">
    <property type="nucleotide sequence ID" value="NZ_QPII01000019.1"/>
</dbReference>
<proteinExistence type="predicted"/>
<reference evidence="2 3" key="1">
    <citation type="submission" date="2018-07" db="EMBL/GenBank/DDBJ databases">
        <title>Halomonas montanilacus sp. nov., isolated from Lake Pengyan on Tibetan Plateau.</title>
        <authorList>
            <person name="Lu H."/>
            <person name="Xing P."/>
            <person name="Wu Q."/>
        </authorList>
    </citation>
    <scope>NUCLEOTIDE SEQUENCE [LARGE SCALE GENOMIC DNA]</scope>
    <source>
        <strain evidence="2 3">PYC7W</strain>
    </source>
</reference>
<feature type="region of interest" description="Disordered" evidence="1">
    <location>
        <begin position="120"/>
        <end position="147"/>
    </location>
</feature>
<accession>A0A368TS16</accession>
<dbReference type="EMBL" id="QPII01000019">
    <property type="protein sequence ID" value="RCV86912.1"/>
    <property type="molecule type" value="Genomic_DNA"/>
</dbReference>
<evidence type="ECO:0000256" key="1">
    <source>
        <dbReference type="SAM" id="MobiDB-lite"/>
    </source>
</evidence>
<gene>
    <name evidence="2" type="ORF">DU505_18960</name>
</gene>
<sequence length="282" mass="30520">MKLIRRMALLAAGVLMTGPSWAVEIIEWDRRPMPIPLPVGSERIVVLDRNVRVGLPSSIADPEILRVQSTGGVLYLLAHENFDTQRVQLQDVESGEILLVDLSAREGASDEDIRIVEAEEPAQSASAERHAASEDAQGTNQGRPLAPTPVALTRHAAQSLYAPMRAVENLPGVRRVPMRLPDSLPTLLPALPVEAKPLAAWMLDGYTVTAVRLTNQDPRSFELDPRYLQGELYSATFMHPSIGPRGSVEDTTTVFVVTQGGGLAESMLTPPEAAGHDEGDDA</sequence>
<dbReference type="InterPro" id="IPR021844">
    <property type="entry name" value="Integr_conj_element_PFL4704"/>
</dbReference>
<dbReference type="NCBIfam" id="TIGR03749">
    <property type="entry name" value="conj_TIGR03749"/>
    <property type="match status" value="1"/>
</dbReference>
<protein>
    <submittedName>
        <fullName evidence="2">TIGR03749 family integrating conjugative element protein</fullName>
    </submittedName>
</protein>
<name>A0A368TS16_9GAMM</name>
<keyword evidence="3" id="KW-1185">Reference proteome</keyword>
<dbReference type="Proteomes" id="UP000252405">
    <property type="component" value="Unassembled WGS sequence"/>
</dbReference>
<organism evidence="2 3">
    <name type="scientific">Billgrantia montanilacus</name>
    <dbReference type="NCBI Taxonomy" id="2282305"/>
    <lineage>
        <taxon>Bacteria</taxon>
        <taxon>Pseudomonadati</taxon>
        <taxon>Pseudomonadota</taxon>
        <taxon>Gammaproteobacteria</taxon>
        <taxon>Oceanospirillales</taxon>
        <taxon>Halomonadaceae</taxon>
        <taxon>Billgrantia</taxon>
    </lineage>
</organism>
<evidence type="ECO:0000313" key="2">
    <source>
        <dbReference type="EMBL" id="RCV86912.1"/>
    </source>
</evidence>
<evidence type="ECO:0000313" key="3">
    <source>
        <dbReference type="Proteomes" id="UP000252405"/>
    </source>
</evidence>
<dbReference type="Pfam" id="PF11920">
    <property type="entry name" value="DUF3438"/>
    <property type="match status" value="1"/>
</dbReference>
<dbReference type="OrthoDB" id="7064293at2"/>
<dbReference type="AlphaFoldDB" id="A0A368TS16"/>
<comment type="caution">
    <text evidence="2">The sequence shown here is derived from an EMBL/GenBank/DDBJ whole genome shotgun (WGS) entry which is preliminary data.</text>
</comment>